<gene>
    <name evidence="2" type="ORF">BDV40DRAFT_282697</name>
</gene>
<sequence>MQGSLVFHLQVVVTLRCLRDVYLLFAIGNWSHKTHPLFENGDAVAPKLFFYNILSCIGLTSGGSLMTLLAEGVQVIHP</sequence>
<keyword evidence="1" id="KW-1133">Transmembrane helix</keyword>
<organism evidence="2 3">
    <name type="scientific">Aspergillus tamarii</name>
    <dbReference type="NCBI Taxonomy" id="41984"/>
    <lineage>
        <taxon>Eukaryota</taxon>
        <taxon>Fungi</taxon>
        <taxon>Dikarya</taxon>
        <taxon>Ascomycota</taxon>
        <taxon>Pezizomycotina</taxon>
        <taxon>Eurotiomycetes</taxon>
        <taxon>Eurotiomycetidae</taxon>
        <taxon>Eurotiales</taxon>
        <taxon>Aspergillaceae</taxon>
        <taxon>Aspergillus</taxon>
        <taxon>Aspergillus subgen. Circumdati</taxon>
    </lineage>
</organism>
<evidence type="ECO:0000313" key="2">
    <source>
        <dbReference type="EMBL" id="KAE8155859.1"/>
    </source>
</evidence>
<name>A0A5N6UBA4_ASPTM</name>
<dbReference type="EMBL" id="ML738795">
    <property type="protein sequence ID" value="KAE8155859.1"/>
    <property type="molecule type" value="Genomic_DNA"/>
</dbReference>
<keyword evidence="1" id="KW-0812">Transmembrane</keyword>
<protein>
    <submittedName>
        <fullName evidence="2">Uncharacterized protein</fullName>
    </submittedName>
</protein>
<dbReference type="Proteomes" id="UP000326950">
    <property type="component" value="Unassembled WGS sequence"/>
</dbReference>
<dbReference type="AlphaFoldDB" id="A0A5N6UBA4"/>
<keyword evidence="3" id="KW-1185">Reference proteome</keyword>
<evidence type="ECO:0000313" key="3">
    <source>
        <dbReference type="Proteomes" id="UP000326950"/>
    </source>
</evidence>
<proteinExistence type="predicted"/>
<feature type="transmembrane region" description="Helical" evidence="1">
    <location>
        <begin position="48"/>
        <end position="70"/>
    </location>
</feature>
<keyword evidence="1" id="KW-0472">Membrane</keyword>
<reference evidence="2 3" key="1">
    <citation type="submission" date="2019-04" db="EMBL/GenBank/DDBJ databases">
        <title>Friends and foes A comparative genomics study of 23 Aspergillus species from section Flavi.</title>
        <authorList>
            <consortium name="DOE Joint Genome Institute"/>
            <person name="Kjaerbolling I."/>
            <person name="Vesth T."/>
            <person name="Frisvad J.C."/>
            <person name="Nybo J.L."/>
            <person name="Theobald S."/>
            <person name="Kildgaard S."/>
            <person name="Isbrandt T."/>
            <person name="Kuo A."/>
            <person name="Sato A."/>
            <person name="Lyhne E.K."/>
            <person name="Kogle M.E."/>
            <person name="Wiebenga A."/>
            <person name="Kun R.S."/>
            <person name="Lubbers R.J."/>
            <person name="Makela M.R."/>
            <person name="Barry K."/>
            <person name="Chovatia M."/>
            <person name="Clum A."/>
            <person name="Daum C."/>
            <person name="Haridas S."/>
            <person name="He G."/>
            <person name="LaButti K."/>
            <person name="Lipzen A."/>
            <person name="Mondo S."/>
            <person name="Riley R."/>
            <person name="Salamov A."/>
            <person name="Simmons B.A."/>
            <person name="Magnuson J.K."/>
            <person name="Henrissat B."/>
            <person name="Mortensen U.H."/>
            <person name="Larsen T.O."/>
            <person name="Devries R.P."/>
            <person name="Grigoriev I.V."/>
            <person name="Machida M."/>
            <person name="Baker S.E."/>
            <person name="Andersen M.R."/>
        </authorList>
    </citation>
    <scope>NUCLEOTIDE SEQUENCE [LARGE SCALE GENOMIC DNA]</scope>
    <source>
        <strain evidence="2 3">CBS 117626</strain>
    </source>
</reference>
<evidence type="ECO:0000256" key="1">
    <source>
        <dbReference type="SAM" id="Phobius"/>
    </source>
</evidence>
<accession>A0A5N6UBA4</accession>